<dbReference type="PANTHER" id="PTHR43711:SF26">
    <property type="entry name" value="SENSOR HISTIDINE KINASE RCSC"/>
    <property type="match status" value="1"/>
</dbReference>
<dbReference type="PANTHER" id="PTHR43711">
    <property type="entry name" value="TWO-COMPONENT HISTIDINE KINASE"/>
    <property type="match status" value="1"/>
</dbReference>
<evidence type="ECO:0000313" key="12">
    <source>
        <dbReference type="EMBL" id="USS01790.1"/>
    </source>
</evidence>
<dbReference type="Pfam" id="PF00512">
    <property type="entry name" value="HisKA"/>
    <property type="match status" value="1"/>
</dbReference>
<dbReference type="InterPro" id="IPR036097">
    <property type="entry name" value="HisK_dim/P_sf"/>
</dbReference>
<keyword evidence="14" id="KW-1185">Reference proteome</keyword>
<evidence type="ECO:0000256" key="8">
    <source>
        <dbReference type="ARBA" id="ARBA00023136"/>
    </source>
</evidence>
<evidence type="ECO:0000259" key="10">
    <source>
        <dbReference type="PROSITE" id="PS50109"/>
    </source>
</evidence>
<evidence type="ECO:0000256" key="3">
    <source>
        <dbReference type="ARBA" id="ARBA00012438"/>
    </source>
</evidence>
<dbReference type="Pfam" id="PF02518">
    <property type="entry name" value="HATPase_c"/>
    <property type="match status" value="1"/>
</dbReference>
<dbReference type="PRINTS" id="PR00344">
    <property type="entry name" value="BCTRLSENSOR"/>
</dbReference>
<keyword evidence="9" id="KW-1133">Transmembrane helix</keyword>
<evidence type="ECO:0000256" key="6">
    <source>
        <dbReference type="ARBA" id="ARBA00022777"/>
    </source>
</evidence>
<dbReference type="EMBL" id="CP023671">
    <property type="protein sequence ID" value="AYE35193.1"/>
    <property type="molecule type" value="Genomic_DNA"/>
</dbReference>
<keyword evidence="7" id="KW-0902">Two-component regulatory system</keyword>
<dbReference type="GO" id="GO:0016020">
    <property type="term" value="C:membrane"/>
    <property type="evidence" value="ECO:0007669"/>
    <property type="project" value="UniProtKB-SubCell"/>
</dbReference>
<keyword evidence="4" id="KW-0597">Phosphoprotein</keyword>
<keyword evidence="8 9" id="KW-0472">Membrane</keyword>
<dbReference type="InterPro" id="IPR036890">
    <property type="entry name" value="HATPase_C_sf"/>
</dbReference>
<dbReference type="InterPro" id="IPR003661">
    <property type="entry name" value="HisK_dim/P_dom"/>
</dbReference>
<dbReference type="InterPro" id="IPR005467">
    <property type="entry name" value="His_kinase_dom"/>
</dbReference>
<dbReference type="KEGG" id="csep:CP523_12605"/>
<keyword evidence="6 11" id="KW-0418">Kinase</keyword>
<dbReference type="FunFam" id="1.10.287.130:FF:000001">
    <property type="entry name" value="Two-component sensor histidine kinase"/>
    <property type="match status" value="1"/>
</dbReference>
<dbReference type="InterPro" id="IPR003594">
    <property type="entry name" value="HATPase_dom"/>
</dbReference>
<evidence type="ECO:0000256" key="9">
    <source>
        <dbReference type="SAM" id="Phobius"/>
    </source>
</evidence>
<dbReference type="AlphaFoldDB" id="A0A9N7JML6"/>
<dbReference type="Gene3D" id="1.10.287.130">
    <property type="match status" value="1"/>
</dbReference>
<sequence length="670" mass="76809">MRILKSNKWYIQMLLIFLFNIFCIMDPASANNIEVNKSIDNKNKNDFNVLVINSYNPYSEWESYVFQGIKNKLDNDTNIKINLEYIDSRKRCDKEYLDEFSDLLKLKYSNKKIDAVLSIDDEAFDLARSNLFNSESIFYKTPIIFTGVNQNLNFTNEELNYITGVIEIENNLQLINMILSIHTNVNELNIILDNATYSNVIKENIKGITDYFNRSVKINYIQSTYIEDILEGLENNNGPNSANIIIGDYKSKDGDDIYPLSETIRLIKDVTKTPIYTKAQPYVFTGIVGGIVDWGQDHGNVLAEILIRLSEGEKVSNLKLIFDSLEKVVFDYKSLYEYNINPLTLPENSVFINKGPFDLLLPKSVKIILLLALISLFIFVLLIVIKMISHKRESAKNKKLYLTAQEEERLKTEFISTVSHELRTPINIILNTSKLLNLKIENSNIDKEYLKDKLNYIDQNSQRLLRLVNNILDLTKIQSGFMEAHFEMKNIVEVVENTVLSIVDFAKSHNIEVLFDTEEEEIITAVDEEKLERVLLNLLSNSIKFTSANGNIMVMLRKDIENVIIDIKDTGIGIEEEDLPYIFDKFKQVDSSLTRFNEGSGLGLSIVKGLVTIQNGTIDVFSKKNIGTVFTLTFPITEVTQNKPKYAITSSDLQETVKLELSDIKDKENY</sequence>
<dbReference type="Gene3D" id="3.30.565.10">
    <property type="entry name" value="Histidine kinase-like ATPase, C-terminal domain"/>
    <property type="match status" value="1"/>
</dbReference>
<dbReference type="CDD" id="cd00082">
    <property type="entry name" value="HisKA"/>
    <property type="match status" value="1"/>
</dbReference>
<feature type="domain" description="Histidine kinase" evidence="10">
    <location>
        <begin position="417"/>
        <end position="638"/>
    </location>
</feature>
<organism evidence="11 13">
    <name type="scientific">Clostridium septicum</name>
    <dbReference type="NCBI Taxonomy" id="1504"/>
    <lineage>
        <taxon>Bacteria</taxon>
        <taxon>Bacillati</taxon>
        <taxon>Bacillota</taxon>
        <taxon>Clostridia</taxon>
        <taxon>Eubacteriales</taxon>
        <taxon>Clostridiaceae</taxon>
        <taxon>Clostridium</taxon>
    </lineage>
</organism>
<name>A0A9N7JML6_CLOSE</name>
<evidence type="ECO:0000256" key="4">
    <source>
        <dbReference type="ARBA" id="ARBA00022553"/>
    </source>
</evidence>
<dbReference type="InterPro" id="IPR050736">
    <property type="entry name" value="Sensor_HK_Regulatory"/>
</dbReference>
<comment type="catalytic activity">
    <reaction evidence="1">
        <text>ATP + protein L-histidine = ADP + protein N-phospho-L-histidine.</text>
        <dbReference type="EC" id="2.7.13.3"/>
    </reaction>
</comment>
<dbReference type="OrthoDB" id="9813394at2"/>
<dbReference type="PROSITE" id="PS50109">
    <property type="entry name" value="HIS_KIN"/>
    <property type="match status" value="1"/>
</dbReference>
<evidence type="ECO:0000313" key="14">
    <source>
        <dbReference type="Proteomes" id="UP001055437"/>
    </source>
</evidence>
<proteinExistence type="predicted"/>
<comment type="subcellular location">
    <subcellularLocation>
        <location evidence="2">Membrane</location>
    </subcellularLocation>
</comment>
<dbReference type="FunFam" id="3.30.565.10:FF:000006">
    <property type="entry name" value="Sensor histidine kinase WalK"/>
    <property type="match status" value="1"/>
</dbReference>
<dbReference type="SMART" id="SM00388">
    <property type="entry name" value="HisKA"/>
    <property type="match status" value="1"/>
</dbReference>
<evidence type="ECO:0000256" key="1">
    <source>
        <dbReference type="ARBA" id="ARBA00000085"/>
    </source>
</evidence>
<dbReference type="InterPro" id="IPR004358">
    <property type="entry name" value="Sig_transdc_His_kin-like_C"/>
</dbReference>
<gene>
    <name evidence="11" type="ORF">CP523_12605</name>
    <name evidence="12" type="ORF">NH397_04990</name>
</gene>
<keyword evidence="9" id="KW-0812">Transmembrane</keyword>
<evidence type="ECO:0000256" key="2">
    <source>
        <dbReference type="ARBA" id="ARBA00004370"/>
    </source>
</evidence>
<dbReference type="Proteomes" id="UP001055437">
    <property type="component" value="Chromosome"/>
</dbReference>
<protein>
    <recommendedName>
        <fullName evidence="3">histidine kinase</fullName>
        <ecNumber evidence="3">2.7.13.3</ecNumber>
    </recommendedName>
</protein>
<dbReference type="GO" id="GO:0000155">
    <property type="term" value="F:phosphorelay sensor kinase activity"/>
    <property type="evidence" value="ECO:0007669"/>
    <property type="project" value="InterPro"/>
</dbReference>
<dbReference type="EC" id="2.7.13.3" evidence="3"/>
<dbReference type="SUPFAM" id="SSF55874">
    <property type="entry name" value="ATPase domain of HSP90 chaperone/DNA topoisomerase II/histidine kinase"/>
    <property type="match status" value="1"/>
</dbReference>
<dbReference type="Proteomes" id="UP000280586">
    <property type="component" value="Chromosome"/>
</dbReference>
<reference evidence="12" key="2">
    <citation type="submission" date="2022-06" db="EMBL/GenBank/DDBJ databases">
        <authorList>
            <person name="Holder M.E."/>
            <person name="Ajami N.J."/>
            <person name="Petrosino J.F."/>
        </authorList>
    </citation>
    <scope>NUCLEOTIDE SEQUENCE</scope>
    <source>
        <strain evidence="12">RMA 8861</strain>
    </source>
</reference>
<dbReference type="EMBL" id="CP099799">
    <property type="protein sequence ID" value="USS01790.1"/>
    <property type="molecule type" value="Genomic_DNA"/>
</dbReference>
<dbReference type="SMART" id="SM00387">
    <property type="entry name" value="HATPase_c"/>
    <property type="match status" value="1"/>
</dbReference>
<evidence type="ECO:0000256" key="5">
    <source>
        <dbReference type="ARBA" id="ARBA00022679"/>
    </source>
</evidence>
<accession>A0A9N7JML6</accession>
<evidence type="ECO:0000313" key="13">
    <source>
        <dbReference type="Proteomes" id="UP000280586"/>
    </source>
</evidence>
<dbReference type="RefSeq" id="WP_066675243.1">
    <property type="nucleotide sequence ID" value="NZ_CABMIZ010000008.1"/>
</dbReference>
<dbReference type="GeneID" id="303561528"/>
<evidence type="ECO:0000313" key="11">
    <source>
        <dbReference type="EMBL" id="AYE35193.1"/>
    </source>
</evidence>
<keyword evidence="5" id="KW-0808">Transferase</keyword>
<evidence type="ECO:0000256" key="7">
    <source>
        <dbReference type="ARBA" id="ARBA00023012"/>
    </source>
</evidence>
<dbReference type="SUPFAM" id="SSF47384">
    <property type="entry name" value="Homodimeric domain of signal transducing histidine kinase"/>
    <property type="match status" value="1"/>
</dbReference>
<reference evidence="11 13" key="1">
    <citation type="submission" date="2017-09" db="EMBL/GenBank/DDBJ databases">
        <authorList>
            <person name="Thomas P."/>
            <person name="Seyboldt C."/>
        </authorList>
    </citation>
    <scope>NUCLEOTIDE SEQUENCE [LARGE SCALE GENOMIC DNA]</scope>
    <source>
        <strain evidence="11 13">DSM 7534</strain>
    </source>
</reference>
<feature type="transmembrane region" description="Helical" evidence="9">
    <location>
        <begin position="367"/>
        <end position="389"/>
    </location>
</feature>